<reference evidence="1 2" key="1">
    <citation type="submission" date="2018-05" db="EMBL/GenBank/DDBJ databases">
        <title>Genomic Encyclopedia of Type Strains, Phase I: the one thousand microbial genomes (KMG-I) project.</title>
        <authorList>
            <person name="Kyrpides N."/>
        </authorList>
    </citation>
    <scope>NUCLEOTIDE SEQUENCE [LARGE SCALE GENOMIC DNA]</scope>
    <source>
        <strain evidence="1 2">DSM 15611</strain>
    </source>
</reference>
<protein>
    <recommendedName>
        <fullName evidence="3">Lipocalin-like protein</fullName>
    </recommendedName>
</protein>
<dbReference type="Gene3D" id="2.40.128.360">
    <property type="match status" value="1"/>
</dbReference>
<name>A0A318IGX3_9BACT</name>
<organism evidence="1 2">
    <name type="scientific">Hoylesella shahii DSM 15611 = JCM 12083</name>
    <dbReference type="NCBI Taxonomy" id="1122991"/>
    <lineage>
        <taxon>Bacteria</taxon>
        <taxon>Pseudomonadati</taxon>
        <taxon>Bacteroidota</taxon>
        <taxon>Bacteroidia</taxon>
        <taxon>Bacteroidales</taxon>
        <taxon>Prevotellaceae</taxon>
        <taxon>Hoylesella</taxon>
    </lineage>
</organism>
<dbReference type="EMBL" id="QJJX01000004">
    <property type="protein sequence ID" value="PXX23901.1"/>
    <property type="molecule type" value="Genomic_DNA"/>
</dbReference>
<evidence type="ECO:0000313" key="2">
    <source>
        <dbReference type="Proteomes" id="UP000248314"/>
    </source>
</evidence>
<dbReference type="AlphaFoldDB" id="A0A318IGX3"/>
<dbReference type="RefSeq" id="WP_025815760.1">
    <property type="nucleotide sequence ID" value="NZ_BAIZ01000011.1"/>
</dbReference>
<dbReference type="Proteomes" id="UP000248314">
    <property type="component" value="Unassembled WGS sequence"/>
</dbReference>
<comment type="caution">
    <text evidence="1">The sequence shown here is derived from an EMBL/GenBank/DDBJ whole genome shotgun (WGS) entry which is preliminary data.</text>
</comment>
<accession>A0A318IGX3</accession>
<evidence type="ECO:0000313" key="1">
    <source>
        <dbReference type="EMBL" id="PXX23901.1"/>
    </source>
</evidence>
<sequence length="134" mass="14777">MKSTILKNRALHVVAMLVLLVGGLTFASCVSENGEDIEKSPIVGSWISNTTPTYYIVFDEYHQYFITNDINTNVNTEVGTYTFNNNTLTCKVKGTNTTKVYSCSVKGSNLTLTGVTGATGVQQFITYTNTRVRR</sequence>
<evidence type="ECO:0008006" key="3">
    <source>
        <dbReference type="Google" id="ProtNLM"/>
    </source>
</evidence>
<gene>
    <name evidence="1" type="ORF">EJ73_00496</name>
</gene>
<keyword evidence="2" id="KW-1185">Reference proteome</keyword>
<proteinExistence type="predicted"/>
<dbReference type="OrthoDB" id="1493972at2"/>
<dbReference type="PROSITE" id="PS51257">
    <property type="entry name" value="PROKAR_LIPOPROTEIN"/>
    <property type="match status" value="1"/>
</dbReference>